<dbReference type="Proteomes" id="UP000342249">
    <property type="component" value="Unassembled WGS sequence"/>
</dbReference>
<comment type="similarity">
    <text evidence="1 8 10">Belongs to the glycosyl hydrolase 67 family.</text>
</comment>
<keyword evidence="6 10" id="KW-0624">Polysaccharide degradation</keyword>
<comment type="catalytic activity">
    <reaction evidence="7 10">
        <text>Hydrolysis of (1-&gt;2)-alpha-D-(4-O-methyl)glucuronosyl links in the main chain of hardwood xylans.</text>
        <dbReference type="EC" id="3.2.1.131"/>
    </reaction>
</comment>
<feature type="domain" description="Glycosyl hydrolase family 67 catalytic" evidence="13">
    <location>
        <begin position="127"/>
        <end position="452"/>
    </location>
</feature>
<dbReference type="Gene3D" id="3.20.20.80">
    <property type="entry name" value="Glycosidases"/>
    <property type="match status" value="1"/>
</dbReference>
<feature type="active site" description="Proton acceptor" evidence="9">
    <location>
        <position position="364"/>
    </location>
</feature>
<dbReference type="InterPro" id="IPR037054">
    <property type="entry name" value="A-glucoronidase_C_sf"/>
</dbReference>
<keyword evidence="2 8" id="KW-0858">Xylan degradation</keyword>
<sequence length="678" mass="77882">MEYINKESSSLYNCWLNYDKEVTLSDEIKEILKTIQLNEEGTIINTAVKELSIVIKKLIGKTPEIIKDTMLSHIYLGKLKDKTIKLVPGGFSIKKSTLNQKNIIEILGKDENGILNGVFSFIRAIYTGSNINEINIVDNPRNMVRMINHWDNMSGDIERGYAGESIFFKDNHIVENKSRIRDYARLMASVAINGIVINNVNVHKQETKLITDELLPEVKKIADIFREYGIKLYLSVNFASPMEIGGFLTADPLDFNVRTWWKKTAENIYSYIPDFGGFLVKADSESRPGPFTYGRNHAEGANMLAEALRPFGGIVIWRCFVYNCKLDWRDRSTDRAKAAFDNFKPLDGKFDENVVLQVKNGPVDFQIREPISPLFGALKQTNEFMEFQIAQEYTGQQKHLCYLVPMWKEALDFDTFANGKDSNVSKIVDGSLFKTKYGGVAAVSNIGGSECWTGHPLAQANLYGYGRLIWNTFLSSDEIAREWVKLTFGAEKDVEQIIVDILLQSREVYEKYTCPLGVGWMVNPNHHYGPSVEGYEYSPWGTYNYADYKSIGVDRTVATGTGYIGEYEPKVADKFENLETCPEELLLFFHNVLYSYKLKTGKTVIQHIYDTHFEGVEKVDEFINKWETLQNKIDSKIFDLVMEKFQIQKKDSREWRDVVNTYFYRKTGIDDLYKRKIY</sequence>
<dbReference type="EMBL" id="SPSF01000018">
    <property type="protein sequence ID" value="MPQ62126.1"/>
    <property type="molecule type" value="Genomic_DNA"/>
</dbReference>
<dbReference type="FunFam" id="3.20.20.80:FF:000096">
    <property type="entry name" value="Xylan alpha-1,2-glucuronidase"/>
    <property type="match status" value="1"/>
</dbReference>
<accession>A0A5N7IMC1</accession>
<gene>
    <name evidence="14" type="ORF">E4V82_08365</name>
</gene>
<evidence type="ECO:0000313" key="14">
    <source>
        <dbReference type="EMBL" id="MPQ62126.1"/>
    </source>
</evidence>
<evidence type="ECO:0000256" key="3">
    <source>
        <dbReference type="ARBA" id="ARBA00022801"/>
    </source>
</evidence>
<evidence type="ECO:0000256" key="6">
    <source>
        <dbReference type="ARBA" id="ARBA00023326"/>
    </source>
</evidence>
<dbReference type="InterPro" id="IPR011100">
    <property type="entry name" value="Glyco_hydro_67_cat"/>
</dbReference>
<evidence type="ECO:0000256" key="10">
    <source>
        <dbReference type="RuleBase" id="RU361198"/>
    </source>
</evidence>
<evidence type="ECO:0000259" key="12">
    <source>
        <dbReference type="Pfam" id="PF07477"/>
    </source>
</evidence>
<dbReference type="GO" id="GO:0005576">
    <property type="term" value="C:extracellular region"/>
    <property type="evidence" value="ECO:0007669"/>
    <property type="project" value="InterPro"/>
</dbReference>
<feature type="active site" description="Proton acceptor" evidence="9">
    <location>
        <position position="392"/>
    </location>
</feature>
<dbReference type="Pfam" id="PF07477">
    <property type="entry name" value="Glyco_hydro_67C"/>
    <property type="match status" value="1"/>
</dbReference>
<dbReference type="InterPro" id="IPR011395">
    <property type="entry name" value="Glyco_hydro_67_aGlcAse"/>
</dbReference>
<dbReference type="SUPFAM" id="SSF55545">
    <property type="entry name" value="beta-N-acetylhexosaminidase-like domain"/>
    <property type="match status" value="1"/>
</dbReference>
<dbReference type="Pfam" id="PF07488">
    <property type="entry name" value="Glyco_hydro_67M"/>
    <property type="match status" value="1"/>
</dbReference>
<keyword evidence="5 8" id="KW-0326">Glycosidase</keyword>
<evidence type="ECO:0000256" key="2">
    <source>
        <dbReference type="ARBA" id="ARBA00022651"/>
    </source>
</evidence>
<dbReference type="EC" id="3.2.1.131" evidence="10"/>
<comment type="caution">
    <text evidence="14">The sequence shown here is derived from an EMBL/GenBank/DDBJ whole genome shotgun (WGS) entry which is preliminary data.</text>
</comment>
<evidence type="ECO:0000259" key="11">
    <source>
        <dbReference type="Pfam" id="PF03648"/>
    </source>
</evidence>
<dbReference type="GO" id="GO:2000886">
    <property type="term" value="P:glucuronoxylan catabolic process"/>
    <property type="evidence" value="ECO:0007669"/>
    <property type="project" value="UniProtKB-ARBA"/>
</dbReference>
<name>A0A5N7IMC1_9CLOT</name>
<evidence type="ECO:0000256" key="9">
    <source>
        <dbReference type="PIRSR" id="PIRSR029900-1"/>
    </source>
</evidence>
<dbReference type="InterPro" id="IPR029018">
    <property type="entry name" value="Hex-like_dom2"/>
</dbReference>
<protein>
    <recommendedName>
        <fullName evidence="10">Xylan alpha-1,2-glucuronidase</fullName>
        <ecNumber evidence="10">3.2.1.131</ecNumber>
    </recommendedName>
</protein>
<feature type="domain" description="Alpha glucuronidase N-terminal" evidence="11">
    <location>
        <begin position="14"/>
        <end position="121"/>
    </location>
</feature>
<dbReference type="InterPro" id="IPR005154">
    <property type="entry name" value="Glyco_hydro_67_aGlcAse_N"/>
</dbReference>
<evidence type="ECO:0000256" key="8">
    <source>
        <dbReference type="PIRNR" id="PIRNR029900"/>
    </source>
</evidence>
<dbReference type="InterPro" id="IPR017853">
    <property type="entry name" value="GH"/>
</dbReference>
<dbReference type="Pfam" id="PF03648">
    <property type="entry name" value="Glyco_hydro_67N"/>
    <property type="match status" value="1"/>
</dbReference>
<dbReference type="Gene3D" id="3.30.379.10">
    <property type="entry name" value="Chitobiase/beta-hexosaminidase domain 2-like"/>
    <property type="match status" value="1"/>
</dbReference>
<dbReference type="PIRSF" id="PIRSF029900">
    <property type="entry name" value="Alpha-glucuronds"/>
    <property type="match status" value="1"/>
</dbReference>
<dbReference type="GO" id="GO:0033939">
    <property type="term" value="F:xylan alpha-1,2-glucuronosidase activity"/>
    <property type="evidence" value="ECO:0007669"/>
    <property type="project" value="UniProtKB-EC"/>
</dbReference>
<dbReference type="Gene3D" id="3.90.1330.10">
    <property type="entry name" value="Alpha-glucuronidase, C-terminal domain"/>
    <property type="match status" value="1"/>
</dbReference>
<dbReference type="GO" id="GO:0046559">
    <property type="term" value="F:alpha-glucuronidase activity"/>
    <property type="evidence" value="ECO:0007669"/>
    <property type="project" value="InterPro"/>
</dbReference>
<evidence type="ECO:0000259" key="13">
    <source>
        <dbReference type="Pfam" id="PF07488"/>
    </source>
</evidence>
<keyword evidence="3 8" id="KW-0378">Hydrolase</keyword>
<organism evidence="14 15">
    <name type="scientific">Clostridium estertheticum</name>
    <dbReference type="NCBI Taxonomy" id="238834"/>
    <lineage>
        <taxon>Bacteria</taxon>
        <taxon>Bacillati</taxon>
        <taxon>Bacillota</taxon>
        <taxon>Clostridia</taxon>
        <taxon>Eubacteriales</taxon>
        <taxon>Clostridiaceae</taxon>
        <taxon>Clostridium</taxon>
    </lineage>
</organism>
<feature type="domain" description="Glycosyl hydrolase family 67 C-terminal" evidence="12">
    <location>
        <begin position="453"/>
        <end position="673"/>
    </location>
</feature>
<reference evidence="14 15" key="1">
    <citation type="journal article" date="2019" name="Lett. Appl. Microbiol.">
        <title>A case of 'blown pack' spoilage of vacuum-packaged pork likely associated with Clostridium estertheticum in Canada.</title>
        <authorList>
            <person name="Zhang P."/>
            <person name="Ward P."/>
            <person name="McMullen L.M."/>
            <person name="Yang X."/>
        </authorList>
    </citation>
    <scope>NUCLEOTIDE SEQUENCE [LARGE SCALE GENOMIC DNA]</scope>
    <source>
        <strain evidence="14 15">MA19</strain>
    </source>
</reference>
<proteinExistence type="inferred from homology"/>
<evidence type="ECO:0000256" key="1">
    <source>
        <dbReference type="ARBA" id="ARBA00008833"/>
    </source>
</evidence>
<evidence type="ECO:0000256" key="5">
    <source>
        <dbReference type="ARBA" id="ARBA00023295"/>
    </source>
</evidence>
<dbReference type="PANTHER" id="PTHR39207">
    <property type="entry name" value="ALPHA-GLUCURONIDASE A"/>
    <property type="match status" value="1"/>
</dbReference>
<feature type="active site" description="Proton donor" evidence="9">
    <location>
        <position position="285"/>
    </location>
</feature>
<dbReference type="RefSeq" id="WP_152751970.1">
    <property type="nucleotide sequence ID" value="NZ_SPSE01000020.1"/>
</dbReference>
<evidence type="ECO:0000313" key="15">
    <source>
        <dbReference type="Proteomes" id="UP000342249"/>
    </source>
</evidence>
<comment type="subunit">
    <text evidence="10">Homodimer.</text>
</comment>
<evidence type="ECO:0000256" key="4">
    <source>
        <dbReference type="ARBA" id="ARBA00023277"/>
    </source>
</evidence>
<keyword evidence="4 10" id="KW-0119">Carbohydrate metabolism</keyword>
<dbReference type="AlphaFoldDB" id="A0A5N7IMC1"/>
<evidence type="ECO:0000256" key="7">
    <source>
        <dbReference type="ARBA" id="ARBA00052795"/>
    </source>
</evidence>
<dbReference type="PANTHER" id="PTHR39207:SF1">
    <property type="entry name" value="ALPHA-GLUCURONIDASE A"/>
    <property type="match status" value="1"/>
</dbReference>
<dbReference type="InterPro" id="IPR011099">
    <property type="entry name" value="Glyco_hydro_67_C"/>
</dbReference>
<dbReference type="SUPFAM" id="SSF51445">
    <property type="entry name" value="(Trans)glycosidases"/>
    <property type="match status" value="1"/>
</dbReference>